<feature type="domain" description="Amidase" evidence="2">
    <location>
        <begin position="1"/>
        <end position="158"/>
    </location>
</feature>
<dbReference type="InterPro" id="IPR000120">
    <property type="entry name" value="Amidase"/>
</dbReference>
<evidence type="ECO:0000313" key="4">
    <source>
        <dbReference type="Proteomes" id="UP000553632"/>
    </source>
</evidence>
<dbReference type="SUPFAM" id="SSF75304">
    <property type="entry name" value="Amidase signature (AS) enzymes"/>
    <property type="match status" value="1"/>
</dbReference>
<dbReference type="PANTHER" id="PTHR11895:SF67">
    <property type="entry name" value="AMIDASE DOMAIN-CONTAINING PROTEIN"/>
    <property type="match status" value="1"/>
</dbReference>
<gene>
    <name evidence="3" type="ORF">FOZ63_018374</name>
</gene>
<dbReference type="PROSITE" id="PS00571">
    <property type="entry name" value="AMIDASES"/>
    <property type="match status" value="1"/>
</dbReference>
<dbReference type="EMBL" id="JABANO010000562">
    <property type="protein sequence ID" value="KAF4759122.1"/>
    <property type="molecule type" value="Genomic_DNA"/>
</dbReference>
<dbReference type="InterPro" id="IPR036928">
    <property type="entry name" value="AS_sf"/>
</dbReference>
<protein>
    <recommendedName>
        <fullName evidence="2">Amidase domain-containing protein</fullName>
    </recommendedName>
</protein>
<feature type="non-terminal residue" evidence="3">
    <location>
        <position position="169"/>
    </location>
</feature>
<dbReference type="Proteomes" id="UP000553632">
    <property type="component" value="Unassembled WGS sequence"/>
</dbReference>
<feature type="non-terminal residue" evidence="3">
    <location>
        <position position="1"/>
    </location>
</feature>
<organism evidence="3 4">
    <name type="scientific">Perkinsus olseni</name>
    <name type="common">Perkinsus atlanticus</name>
    <dbReference type="NCBI Taxonomy" id="32597"/>
    <lineage>
        <taxon>Eukaryota</taxon>
        <taxon>Sar</taxon>
        <taxon>Alveolata</taxon>
        <taxon>Perkinsozoa</taxon>
        <taxon>Perkinsea</taxon>
        <taxon>Perkinsida</taxon>
        <taxon>Perkinsidae</taxon>
        <taxon>Perkinsus</taxon>
    </lineage>
</organism>
<dbReference type="AlphaFoldDB" id="A0A7J6UPG0"/>
<dbReference type="InterPro" id="IPR020556">
    <property type="entry name" value="Amidase_CS"/>
</dbReference>
<evidence type="ECO:0000259" key="2">
    <source>
        <dbReference type="Pfam" id="PF01425"/>
    </source>
</evidence>
<keyword evidence="4" id="KW-1185">Reference proteome</keyword>
<reference evidence="3 4" key="1">
    <citation type="submission" date="2020-04" db="EMBL/GenBank/DDBJ databases">
        <title>Perkinsus olseni comparative genomics.</title>
        <authorList>
            <person name="Bogema D.R."/>
        </authorList>
    </citation>
    <scope>NUCLEOTIDE SEQUENCE [LARGE SCALE GENOMIC DNA]</scope>
    <source>
        <strain evidence="3 4">ATCC PRA-207</strain>
    </source>
</reference>
<dbReference type="Pfam" id="PF01425">
    <property type="entry name" value="Amidase"/>
    <property type="match status" value="1"/>
</dbReference>
<comment type="caution">
    <text evidence="3">The sequence shown here is derived from an EMBL/GenBank/DDBJ whole genome shotgun (WGS) entry which is preliminary data.</text>
</comment>
<comment type="similarity">
    <text evidence="1">Belongs to the amidase family.</text>
</comment>
<accession>A0A7J6UPG0</accession>
<dbReference type="GO" id="GO:0003824">
    <property type="term" value="F:catalytic activity"/>
    <property type="evidence" value="ECO:0007669"/>
    <property type="project" value="InterPro"/>
</dbReference>
<evidence type="ECO:0000256" key="1">
    <source>
        <dbReference type="ARBA" id="ARBA00009199"/>
    </source>
</evidence>
<dbReference type="PANTHER" id="PTHR11895">
    <property type="entry name" value="TRANSAMIDASE"/>
    <property type="match status" value="1"/>
</dbReference>
<dbReference type="Gene3D" id="3.90.1300.10">
    <property type="entry name" value="Amidase signature (AS) domain"/>
    <property type="match status" value="1"/>
</dbReference>
<sequence>ILFGTSVLHEYGISPVGYNVWYKGPLNAFDRTRYTGGSSSGSATGVALGIFPFAIGFDGGGSVRIPSSWSGVVGAIPTFGAVRYDNAETKVFTTLHCGPITANVADAAIVMSGSIIPISGEHFYDKVYRETFDVPMPKINFAPLYDKNPNFTIGYDTAWVHDSDPEIEA</sequence>
<evidence type="ECO:0000313" key="3">
    <source>
        <dbReference type="EMBL" id="KAF4759122.1"/>
    </source>
</evidence>
<dbReference type="InterPro" id="IPR023631">
    <property type="entry name" value="Amidase_dom"/>
</dbReference>
<proteinExistence type="inferred from homology"/>
<name>A0A7J6UPG0_PEROL</name>